<gene>
    <name evidence="2" type="ORF">JIG36_35620</name>
</gene>
<keyword evidence="3" id="KW-1185">Reference proteome</keyword>
<dbReference type="Pfam" id="PF00583">
    <property type="entry name" value="Acetyltransf_1"/>
    <property type="match status" value="1"/>
</dbReference>
<dbReference type="InterPro" id="IPR053144">
    <property type="entry name" value="Acetyltransferase_Butenolide"/>
</dbReference>
<dbReference type="SUPFAM" id="SSF55729">
    <property type="entry name" value="Acyl-CoA N-acyltransferases (Nat)"/>
    <property type="match status" value="1"/>
</dbReference>
<dbReference type="InterPro" id="IPR000182">
    <property type="entry name" value="GNAT_dom"/>
</dbReference>
<evidence type="ECO:0000313" key="2">
    <source>
        <dbReference type="EMBL" id="MBM2620843.1"/>
    </source>
</evidence>
<accession>A0ABS2AN75</accession>
<evidence type="ECO:0000313" key="3">
    <source>
        <dbReference type="Proteomes" id="UP000632138"/>
    </source>
</evidence>
<dbReference type="CDD" id="cd04301">
    <property type="entry name" value="NAT_SF"/>
    <property type="match status" value="1"/>
</dbReference>
<dbReference type="Gene3D" id="3.40.630.30">
    <property type="match status" value="1"/>
</dbReference>
<dbReference type="PANTHER" id="PTHR43233:SF1">
    <property type="entry name" value="FAMILY N-ACETYLTRANSFERASE, PUTATIVE (AFU_ORTHOLOGUE AFUA_6G03350)-RELATED"/>
    <property type="match status" value="1"/>
</dbReference>
<organism evidence="2 3">
    <name type="scientific">Paractinoplanes ovalisporus</name>
    <dbReference type="NCBI Taxonomy" id="2810368"/>
    <lineage>
        <taxon>Bacteria</taxon>
        <taxon>Bacillati</taxon>
        <taxon>Actinomycetota</taxon>
        <taxon>Actinomycetes</taxon>
        <taxon>Micromonosporales</taxon>
        <taxon>Micromonosporaceae</taxon>
        <taxon>Paractinoplanes</taxon>
    </lineage>
</organism>
<dbReference type="PANTHER" id="PTHR43233">
    <property type="entry name" value="FAMILY N-ACETYLTRANSFERASE, PUTATIVE (AFU_ORTHOLOGUE AFUA_6G03350)-RELATED"/>
    <property type="match status" value="1"/>
</dbReference>
<sequence>MTAATGRGLDVSLSRRRRQSGRVSDYRLSEDPDDLDLDRVVRWISTDAYWAKGRTREVIERSFANSFPVGLFAHDGTQAAVARIVSDRATFVWLCDVYVDRDHRGRGLGTTLANWAVDWAQRQGVKRVVLATVDAHGVYAKAGFTPVGHPERWMEIDTRPPFN</sequence>
<dbReference type="EMBL" id="JAENHP010000016">
    <property type="protein sequence ID" value="MBM2620843.1"/>
    <property type="molecule type" value="Genomic_DNA"/>
</dbReference>
<proteinExistence type="predicted"/>
<dbReference type="PROSITE" id="PS51186">
    <property type="entry name" value="GNAT"/>
    <property type="match status" value="1"/>
</dbReference>
<reference evidence="2 3" key="1">
    <citation type="submission" date="2021-01" db="EMBL/GenBank/DDBJ databases">
        <title>Actinoplanes sp. nov. LDG1-06 isolated from lichen.</title>
        <authorList>
            <person name="Saeng-In P."/>
            <person name="Phongsopitanun W."/>
            <person name="Kanchanasin P."/>
            <person name="Yuki M."/>
            <person name="Kudo T."/>
            <person name="Ohkuma M."/>
            <person name="Tanasupawat S."/>
        </authorList>
    </citation>
    <scope>NUCLEOTIDE SEQUENCE [LARGE SCALE GENOMIC DNA]</scope>
    <source>
        <strain evidence="2 3">LDG1-06</strain>
    </source>
</reference>
<evidence type="ECO:0000259" key="1">
    <source>
        <dbReference type="PROSITE" id="PS51186"/>
    </source>
</evidence>
<dbReference type="InterPro" id="IPR016181">
    <property type="entry name" value="Acyl_CoA_acyltransferase"/>
</dbReference>
<protein>
    <submittedName>
        <fullName evidence="2">GNAT family N-acetyltransferase</fullName>
    </submittedName>
</protein>
<feature type="domain" description="N-acetyltransferase" evidence="1">
    <location>
        <begin position="24"/>
        <end position="163"/>
    </location>
</feature>
<dbReference type="Proteomes" id="UP000632138">
    <property type="component" value="Unassembled WGS sequence"/>
</dbReference>
<comment type="caution">
    <text evidence="2">The sequence shown here is derived from an EMBL/GenBank/DDBJ whole genome shotgun (WGS) entry which is preliminary data.</text>
</comment>
<name>A0ABS2AN75_9ACTN</name>